<evidence type="ECO:0000313" key="3">
    <source>
        <dbReference type="Proteomes" id="UP000199513"/>
    </source>
</evidence>
<dbReference type="Proteomes" id="UP000199513">
    <property type="component" value="Unassembled WGS sequence"/>
</dbReference>
<protein>
    <recommendedName>
        <fullName evidence="4">Tetratricopeptide repeat protein</fullName>
    </recommendedName>
</protein>
<reference evidence="3" key="1">
    <citation type="submission" date="2016-10" db="EMBL/GenBank/DDBJ databases">
        <authorList>
            <person name="Varghese N."/>
            <person name="Submissions S."/>
        </authorList>
    </citation>
    <scope>NUCLEOTIDE SEQUENCE [LARGE SCALE GENOMIC DNA]</scope>
    <source>
        <strain>GEY</strain>
        <strain evidence="3">DSM 9560</strain>
    </source>
</reference>
<evidence type="ECO:0008006" key="4">
    <source>
        <dbReference type="Google" id="ProtNLM"/>
    </source>
</evidence>
<feature type="chain" id="PRO_5011435569" description="Tetratricopeptide repeat protein" evidence="1">
    <location>
        <begin position="22"/>
        <end position="317"/>
    </location>
</feature>
<dbReference type="AlphaFoldDB" id="A0A1I2HEC5"/>
<dbReference type="STRING" id="1003.SAMN04488541_102316"/>
<keyword evidence="3" id="KW-1185">Reference proteome</keyword>
<sequence length="317" mass="34870">MKIKFFAYCAMFFLIVGSVSAQDYAFKVLGSRGHNVIAGGASIKVGAKLTANQTIEVGEGSYLGLAHSSGKTIELTKKGTYKVQDLTAQINSSGSFASQYGKFVIDELTEAGSDGIAAKNRFQHMNKTGSVKRDVGSVVPMLEAKQKIFGNTLTLRWYIKEGGIPKEAIDRYKVQLFNLSDDLLFAQEVKEDFAVIDLSKDKLSTENIIICKVTPLDKNGQELEKTHTIDGVALTRLDNAESKQISIELGTISKEAQGALGKLIEARFFEDKELYADAIHAYEEAIKLSGGTEQFKKIYQFFLERNGFTLESASEKN</sequence>
<dbReference type="RefSeq" id="WP_143090923.1">
    <property type="nucleotide sequence ID" value="NZ_FONY01000023.1"/>
</dbReference>
<keyword evidence="1" id="KW-0732">Signal</keyword>
<gene>
    <name evidence="2" type="ORF">SAMN04488541_102316</name>
</gene>
<name>A0A1I2HEC5_9BACT</name>
<feature type="signal peptide" evidence="1">
    <location>
        <begin position="1"/>
        <end position="21"/>
    </location>
</feature>
<proteinExistence type="predicted"/>
<dbReference type="OrthoDB" id="977247at2"/>
<dbReference type="EMBL" id="FONY01000023">
    <property type="protein sequence ID" value="SFF27277.1"/>
    <property type="molecule type" value="Genomic_DNA"/>
</dbReference>
<accession>A0A1I2HEC5</accession>
<evidence type="ECO:0000313" key="2">
    <source>
        <dbReference type="EMBL" id="SFF27277.1"/>
    </source>
</evidence>
<organism evidence="2 3">
    <name type="scientific">Thermoflexibacter ruber</name>
    <dbReference type="NCBI Taxonomy" id="1003"/>
    <lineage>
        <taxon>Bacteria</taxon>
        <taxon>Pseudomonadati</taxon>
        <taxon>Bacteroidota</taxon>
        <taxon>Cytophagia</taxon>
        <taxon>Cytophagales</taxon>
        <taxon>Thermoflexibacteraceae</taxon>
        <taxon>Thermoflexibacter</taxon>
    </lineage>
</organism>
<evidence type="ECO:0000256" key="1">
    <source>
        <dbReference type="SAM" id="SignalP"/>
    </source>
</evidence>